<dbReference type="InParanoid" id="B3MMJ2"/>
<keyword evidence="1" id="KW-0812">Transmembrane</keyword>
<gene>
    <name evidence="2" type="primary">Dana\GF15109</name>
    <name evidence="2" type="synonym">dana_GLEANR_15876</name>
    <name evidence="2" type="ORF">GF15109</name>
</gene>
<dbReference type="OMA" id="YFHMNRE"/>
<name>B3MMJ2_DROAN</name>
<dbReference type="AlphaFoldDB" id="B3MMJ2"/>
<evidence type="ECO:0000256" key="1">
    <source>
        <dbReference type="SAM" id="Phobius"/>
    </source>
</evidence>
<dbReference type="EMBL" id="CH902620">
    <property type="protein sequence ID" value="EDV30938.1"/>
    <property type="molecule type" value="Genomic_DNA"/>
</dbReference>
<dbReference type="GeneID" id="6497922"/>
<sequence>MRGSLGPRDKLKLIIGGKVCEVYRDEFSCGSIPFWGAFICFAAFGLFLAYYHMNRDRIQQSN</sequence>
<keyword evidence="1" id="KW-0472">Membrane</keyword>
<dbReference type="PhylomeDB" id="B3MMJ2"/>
<evidence type="ECO:0000313" key="3">
    <source>
        <dbReference type="Proteomes" id="UP000007801"/>
    </source>
</evidence>
<accession>B3MMJ2</accession>
<evidence type="ECO:0000313" key="2">
    <source>
        <dbReference type="EMBL" id="EDV30938.1"/>
    </source>
</evidence>
<organism evidence="2 3">
    <name type="scientific">Drosophila ananassae</name>
    <name type="common">Fruit fly</name>
    <dbReference type="NCBI Taxonomy" id="7217"/>
    <lineage>
        <taxon>Eukaryota</taxon>
        <taxon>Metazoa</taxon>
        <taxon>Ecdysozoa</taxon>
        <taxon>Arthropoda</taxon>
        <taxon>Hexapoda</taxon>
        <taxon>Insecta</taxon>
        <taxon>Pterygota</taxon>
        <taxon>Neoptera</taxon>
        <taxon>Endopterygota</taxon>
        <taxon>Diptera</taxon>
        <taxon>Brachycera</taxon>
        <taxon>Muscomorpha</taxon>
        <taxon>Ephydroidea</taxon>
        <taxon>Drosophilidae</taxon>
        <taxon>Drosophila</taxon>
        <taxon>Sophophora</taxon>
    </lineage>
</organism>
<reference evidence="2 3" key="1">
    <citation type="journal article" date="2007" name="Nature">
        <title>Evolution of genes and genomes on the Drosophila phylogeny.</title>
        <authorList>
            <consortium name="Drosophila 12 Genomes Consortium"/>
            <person name="Clark A.G."/>
            <person name="Eisen M.B."/>
            <person name="Smith D.R."/>
            <person name="Bergman C.M."/>
            <person name="Oliver B."/>
            <person name="Markow T.A."/>
            <person name="Kaufman T.C."/>
            <person name="Kellis M."/>
            <person name="Gelbart W."/>
            <person name="Iyer V.N."/>
            <person name="Pollard D.A."/>
            <person name="Sackton T.B."/>
            <person name="Larracuente A.M."/>
            <person name="Singh N.D."/>
            <person name="Abad J.P."/>
            <person name="Abt D.N."/>
            <person name="Adryan B."/>
            <person name="Aguade M."/>
            <person name="Akashi H."/>
            <person name="Anderson W.W."/>
            <person name="Aquadro C.F."/>
            <person name="Ardell D.H."/>
            <person name="Arguello R."/>
            <person name="Artieri C.G."/>
            <person name="Barbash D.A."/>
            <person name="Barker D."/>
            <person name="Barsanti P."/>
            <person name="Batterham P."/>
            <person name="Batzoglou S."/>
            <person name="Begun D."/>
            <person name="Bhutkar A."/>
            <person name="Blanco E."/>
            <person name="Bosak S.A."/>
            <person name="Bradley R.K."/>
            <person name="Brand A.D."/>
            <person name="Brent M.R."/>
            <person name="Brooks A.N."/>
            <person name="Brown R.H."/>
            <person name="Butlin R.K."/>
            <person name="Caggese C."/>
            <person name="Calvi B.R."/>
            <person name="Bernardo de Carvalho A."/>
            <person name="Caspi A."/>
            <person name="Castrezana S."/>
            <person name="Celniker S.E."/>
            <person name="Chang J.L."/>
            <person name="Chapple C."/>
            <person name="Chatterji S."/>
            <person name="Chinwalla A."/>
            <person name="Civetta A."/>
            <person name="Clifton S.W."/>
            <person name="Comeron J.M."/>
            <person name="Costello J.C."/>
            <person name="Coyne J.A."/>
            <person name="Daub J."/>
            <person name="David R.G."/>
            <person name="Delcher A.L."/>
            <person name="Delehaunty K."/>
            <person name="Do C.B."/>
            <person name="Ebling H."/>
            <person name="Edwards K."/>
            <person name="Eickbush T."/>
            <person name="Evans J.D."/>
            <person name="Filipski A."/>
            <person name="Findeiss S."/>
            <person name="Freyhult E."/>
            <person name="Fulton L."/>
            <person name="Fulton R."/>
            <person name="Garcia A.C."/>
            <person name="Gardiner A."/>
            <person name="Garfield D.A."/>
            <person name="Garvin B.E."/>
            <person name="Gibson G."/>
            <person name="Gilbert D."/>
            <person name="Gnerre S."/>
            <person name="Godfrey J."/>
            <person name="Good R."/>
            <person name="Gotea V."/>
            <person name="Gravely B."/>
            <person name="Greenberg A.J."/>
            <person name="Griffiths-Jones S."/>
            <person name="Gross S."/>
            <person name="Guigo R."/>
            <person name="Gustafson E.A."/>
            <person name="Haerty W."/>
            <person name="Hahn M.W."/>
            <person name="Halligan D.L."/>
            <person name="Halpern A.L."/>
            <person name="Halter G.M."/>
            <person name="Han M.V."/>
            <person name="Heger A."/>
            <person name="Hillier L."/>
            <person name="Hinrichs A.S."/>
            <person name="Holmes I."/>
            <person name="Hoskins R.A."/>
            <person name="Hubisz M.J."/>
            <person name="Hultmark D."/>
            <person name="Huntley M.A."/>
            <person name="Jaffe D.B."/>
            <person name="Jagadeeshan S."/>
            <person name="Jeck W.R."/>
            <person name="Johnson J."/>
            <person name="Jones C.D."/>
            <person name="Jordan W.C."/>
            <person name="Karpen G.H."/>
            <person name="Kataoka E."/>
            <person name="Keightley P.D."/>
            <person name="Kheradpour P."/>
            <person name="Kirkness E.F."/>
            <person name="Koerich L.B."/>
            <person name="Kristiansen K."/>
            <person name="Kudrna D."/>
            <person name="Kulathinal R.J."/>
            <person name="Kumar S."/>
            <person name="Kwok R."/>
            <person name="Lander E."/>
            <person name="Langley C.H."/>
            <person name="Lapoint R."/>
            <person name="Lazzaro B.P."/>
            <person name="Lee S.J."/>
            <person name="Levesque L."/>
            <person name="Li R."/>
            <person name="Lin C.F."/>
            <person name="Lin M.F."/>
            <person name="Lindblad-Toh K."/>
            <person name="Llopart A."/>
            <person name="Long M."/>
            <person name="Low L."/>
            <person name="Lozovsky E."/>
            <person name="Lu J."/>
            <person name="Luo M."/>
            <person name="Machado C.A."/>
            <person name="Makalowski W."/>
            <person name="Marzo M."/>
            <person name="Matsuda M."/>
            <person name="Matzkin L."/>
            <person name="McAllister B."/>
            <person name="McBride C.S."/>
            <person name="McKernan B."/>
            <person name="McKernan K."/>
            <person name="Mendez-Lago M."/>
            <person name="Minx P."/>
            <person name="Mollenhauer M.U."/>
            <person name="Montooth K."/>
            <person name="Mount S.M."/>
            <person name="Mu X."/>
            <person name="Myers E."/>
            <person name="Negre B."/>
            <person name="Newfeld S."/>
            <person name="Nielsen R."/>
            <person name="Noor M.A."/>
            <person name="O'Grady P."/>
            <person name="Pachter L."/>
            <person name="Papaceit M."/>
            <person name="Parisi M.J."/>
            <person name="Parisi M."/>
            <person name="Parts L."/>
            <person name="Pedersen J.S."/>
            <person name="Pesole G."/>
            <person name="Phillippy A.M."/>
            <person name="Ponting C.P."/>
            <person name="Pop M."/>
            <person name="Porcelli D."/>
            <person name="Powell J.R."/>
            <person name="Prohaska S."/>
            <person name="Pruitt K."/>
            <person name="Puig M."/>
            <person name="Quesneville H."/>
            <person name="Ram K.R."/>
            <person name="Rand D."/>
            <person name="Rasmussen M.D."/>
            <person name="Reed L.K."/>
            <person name="Reenan R."/>
            <person name="Reily A."/>
            <person name="Remington K.A."/>
            <person name="Rieger T.T."/>
            <person name="Ritchie M.G."/>
            <person name="Robin C."/>
            <person name="Rogers Y.H."/>
            <person name="Rohde C."/>
            <person name="Rozas J."/>
            <person name="Rubenfield M.J."/>
            <person name="Ruiz A."/>
            <person name="Russo S."/>
            <person name="Salzberg S.L."/>
            <person name="Sanchez-Gracia A."/>
            <person name="Saranga D.J."/>
            <person name="Sato H."/>
            <person name="Schaeffer S.W."/>
            <person name="Schatz M.C."/>
            <person name="Schlenke T."/>
            <person name="Schwartz R."/>
            <person name="Segarra C."/>
            <person name="Singh R.S."/>
            <person name="Sirot L."/>
            <person name="Sirota M."/>
            <person name="Sisneros N.B."/>
            <person name="Smith C.D."/>
            <person name="Smith T.F."/>
            <person name="Spieth J."/>
            <person name="Stage D.E."/>
            <person name="Stark A."/>
            <person name="Stephan W."/>
            <person name="Strausberg R.L."/>
            <person name="Strempel S."/>
            <person name="Sturgill D."/>
            <person name="Sutton G."/>
            <person name="Sutton G.G."/>
            <person name="Tao W."/>
            <person name="Teichmann S."/>
            <person name="Tobari Y.N."/>
            <person name="Tomimura Y."/>
            <person name="Tsolas J.M."/>
            <person name="Valente V.L."/>
            <person name="Venter E."/>
            <person name="Venter J.C."/>
            <person name="Vicario S."/>
            <person name="Vieira F.G."/>
            <person name="Vilella A.J."/>
            <person name="Villasante A."/>
            <person name="Walenz B."/>
            <person name="Wang J."/>
            <person name="Wasserman M."/>
            <person name="Watts T."/>
            <person name="Wilson D."/>
            <person name="Wilson R.K."/>
            <person name="Wing R.A."/>
            <person name="Wolfner M.F."/>
            <person name="Wong A."/>
            <person name="Wong G.K."/>
            <person name="Wu C.I."/>
            <person name="Wu G."/>
            <person name="Yamamoto D."/>
            <person name="Yang H.P."/>
            <person name="Yang S.P."/>
            <person name="Yorke J.A."/>
            <person name="Yoshida K."/>
            <person name="Zdobnov E."/>
            <person name="Zhang P."/>
            <person name="Zhang Y."/>
            <person name="Zimin A.V."/>
            <person name="Baldwin J."/>
            <person name="Abdouelleil A."/>
            <person name="Abdulkadir J."/>
            <person name="Abebe A."/>
            <person name="Abera B."/>
            <person name="Abreu J."/>
            <person name="Acer S.C."/>
            <person name="Aftuck L."/>
            <person name="Alexander A."/>
            <person name="An P."/>
            <person name="Anderson E."/>
            <person name="Anderson S."/>
            <person name="Arachi H."/>
            <person name="Azer M."/>
            <person name="Bachantsang P."/>
            <person name="Barry A."/>
            <person name="Bayul T."/>
            <person name="Berlin A."/>
            <person name="Bessette D."/>
            <person name="Bloom T."/>
            <person name="Blye J."/>
            <person name="Boguslavskiy L."/>
            <person name="Bonnet C."/>
            <person name="Boukhgalter B."/>
            <person name="Bourzgui I."/>
            <person name="Brown A."/>
            <person name="Cahill P."/>
            <person name="Channer S."/>
            <person name="Cheshatsang Y."/>
            <person name="Chuda L."/>
            <person name="Citroen M."/>
            <person name="Collymore A."/>
            <person name="Cooke P."/>
            <person name="Costello M."/>
            <person name="D'Aco K."/>
            <person name="Daza R."/>
            <person name="De Haan G."/>
            <person name="DeGray S."/>
            <person name="DeMaso C."/>
            <person name="Dhargay N."/>
            <person name="Dooley K."/>
            <person name="Dooley E."/>
            <person name="Doricent M."/>
            <person name="Dorje P."/>
            <person name="Dorjee K."/>
            <person name="Dupes A."/>
            <person name="Elong R."/>
            <person name="Falk J."/>
            <person name="Farina A."/>
            <person name="Faro S."/>
            <person name="Ferguson D."/>
            <person name="Fisher S."/>
            <person name="Foley C.D."/>
            <person name="Franke A."/>
            <person name="Friedrich D."/>
            <person name="Gadbois L."/>
            <person name="Gearin G."/>
            <person name="Gearin C.R."/>
            <person name="Giannoukos G."/>
            <person name="Goode T."/>
            <person name="Graham J."/>
            <person name="Grandbois E."/>
            <person name="Grewal S."/>
            <person name="Gyaltsen K."/>
            <person name="Hafez N."/>
            <person name="Hagos B."/>
            <person name="Hall J."/>
            <person name="Henson C."/>
            <person name="Hollinger A."/>
            <person name="Honan T."/>
            <person name="Huard M.D."/>
            <person name="Hughes L."/>
            <person name="Hurhula B."/>
            <person name="Husby M.E."/>
            <person name="Kamat A."/>
            <person name="Kanga B."/>
            <person name="Kashin S."/>
            <person name="Khazanovich D."/>
            <person name="Kisner P."/>
            <person name="Lance K."/>
            <person name="Lara M."/>
            <person name="Lee W."/>
            <person name="Lennon N."/>
            <person name="Letendre F."/>
            <person name="LeVine R."/>
            <person name="Lipovsky A."/>
            <person name="Liu X."/>
            <person name="Liu J."/>
            <person name="Liu S."/>
            <person name="Lokyitsang T."/>
            <person name="Lokyitsang Y."/>
            <person name="Lubonja R."/>
            <person name="Lui A."/>
            <person name="MacDonald P."/>
            <person name="Magnisalis V."/>
            <person name="Maru K."/>
            <person name="Matthews C."/>
            <person name="McCusker W."/>
            <person name="McDonough S."/>
            <person name="Mehta T."/>
            <person name="Meldrim J."/>
            <person name="Meneus L."/>
            <person name="Mihai O."/>
            <person name="Mihalev A."/>
            <person name="Mihova T."/>
            <person name="Mittelman R."/>
            <person name="Mlenga V."/>
            <person name="Montmayeur A."/>
            <person name="Mulrain L."/>
            <person name="Navidi A."/>
            <person name="Naylor J."/>
            <person name="Negash T."/>
            <person name="Nguyen T."/>
            <person name="Nguyen N."/>
            <person name="Nicol R."/>
            <person name="Norbu C."/>
            <person name="Norbu N."/>
            <person name="Novod N."/>
            <person name="O'Neill B."/>
            <person name="Osman S."/>
            <person name="Markiewicz E."/>
            <person name="Oyono O.L."/>
            <person name="Patti C."/>
            <person name="Phunkhang P."/>
            <person name="Pierre F."/>
            <person name="Priest M."/>
            <person name="Raghuraman S."/>
            <person name="Rege F."/>
            <person name="Reyes R."/>
            <person name="Rise C."/>
            <person name="Rogov P."/>
            <person name="Ross K."/>
            <person name="Ryan E."/>
            <person name="Settipalli S."/>
            <person name="Shea T."/>
            <person name="Sherpa N."/>
            <person name="Shi L."/>
            <person name="Shih D."/>
            <person name="Sparrow T."/>
            <person name="Spaulding J."/>
            <person name="Stalker J."/>
            <person name="Stange-Thomann N."/>
            <person name="Stavropoulos S."/>
            <person name="Stone C."/>
            <person name="Strader C."/>
            <person name="Tesfaye S."/>
            <person name="Thomson T."/>
            <person name="Thoulutsang Y."/>
            <person name="Thoulutsang D."/>
            <person name="Topham K."/>
            <person name="Topping I."/>
            <person name="Tsamla T."/>
            <person name="Vassiliev H."/>
            <person name="Vo A."/>
            <person name="Wangchuk T."/>
            <person name="Wangdi T."/>
            <person name="Weiand M."/>
            <person name="Wilkinson J."/>
            <person name="Wilson A."/>
            <person name="Yadav S."/>
            <person name="Young G."/>
            <person name="Yu Q."/>
            <person name="Zembek L."/>
            <person name="Zhong D."/>
            <person name="Zimmer A."/>
            <person name="Zwirko Z."/>
            <person name="Jaffe D.B."/>
            <person name="Alvarez P."/>
            <person name="Brockman W."/>
            <person name="Butler J."/>
            <person name="Chin C."/>
            <person name="Gnerre S."/>
            <person name="Grabherr M."/>
            <person name="Kleber M."/>
            <person name="Mauceli E."/>
            <person name="MacCallum I."/>
        </authorList>
    </citation>
    <scope>NUCLEOTIDE SEQUENCE [LARGE SCALE GENOMIC DNA]</scope>
    <source>
        <strain evidence="3">Tucson 14024-0371.13</strain>
    </source>
</reference>
<dbReference type="KEGG" id="dan:6497922"/>
<dbReference type="Proteomes" id="UP000007801">
    <property type="component" value="Unassembled WGS sequence"/>
</dbReference>
<protein>
    <submittedName>
        <fullName evidence="2">Uncharacterized protein</fullName>
    </submittedName>
</protein>
<proteinExistence type="predicted"/>
<dbReference type="OrthoDB" id="7808579at2759"/>
<keyword evidence="3" id="KW-1185">Reference proteome</keyword>
<keyword evidence="1" id="KW-1133">Transmembrane helix</keyword>
<dbReference type="HOGENOM" id="CLU_2906387_0_0_1"/>
<feature type="transmembrane region" description="Helical" evidence="1">
    <location>
        <begin position="32"/>
        <end position="51"/>
    </location>
</feature>